<comment type="caution">
    <text evidence="2">The sequence shown here is derived from an EMBL/GenBank/DDBJ whole genome shotgun (WGS) entry which is preliminary data.</text>
</comment>
<accession>A0A4R1B7Q9</accession>
<dbReference type="Proteomes" id="UP000295443">
    <property type="component" value="Unassembled WGS sequence"/>
</dbReference>
<dbReference type="Pfam" id="PF11322">
    <property type="entry name" value="DUF3124"/>
    <property type="match status" value="1"/>
</dbReference>
<proteinExistence type="predicted"/>
<dbReference type="OrthoDB" id="283474at2"/>
<evidence type="ECO:0000313" key="2">
    <source>
        <dbReference type="EMBL" id="TCJ11769.1"/>
    </source>
</evidence>
<feature type="signal peptide" evidence="1">
    <location>
        <begin position="1"/>
        <end position="18"/>
    </location>
</feature>
<dbReference type="InterPro" id="IPR021471">
    <property type="entry name" value="DUF3124"/>
</dbReference>
<gene>
    <name evidence="2" type="ORF">EZJ19_14020</name>
</gene>
<keyword evidence="1" id="KW-0732">Signal</keyword>
<dbReference type="EMBL" id="SJZB01000049">
    <property type="protein sequence ID" value="TCJ11769.1"/>
    <property type="molecule type" value="Genomic_DNA"/>
</dbReference>
<name>A0A4R1B7Q9_9PROT</name>
<keyword evidence="3" id="KW-1185">Reference proteome</keyword>
<evidence type="ECO:0000256" key="1">
    <source>
        <dbReference type="SAM" id="SignalP"/>
    </source>
</evidence>
<dbReference type="AlphaFoldDB" id="A0A4R1B7Q9"/>
<feature type="chain" id="PRO_5020945776" evidence="1">
    <location>
        <begin position="19"/>
        <end position="154"/>
    </location>
</feature>
<dbReference type="RefSeq" id="WP_131448631.1">
    <property type="nucleotide sequence ID" value="NZ_SJZB01000049.1"/>
</dbReference>
<sequence length="154" mass="16902">MRTLVLLVLLLSVGLARAEEAAFSTGQTLYLPIYSHLPYGNRVAADKPGLYPLSILVSLRNTDPRQPIRLTSARYYDTNGKLLREYLNAPRTLAPLATLELFLERNDLAGGSGANFLIAWQADKPVNVPIVEAVHADVTGNRTLSFVTSARPVR</sequence>
<protein>
    <submittedName>
        <fullName evidence="2">DUF3124 domain-containing protein</fullName>
    </submittedName>
</protein>
<reference evidence="2 3" key="1">
    <citation type="submission" date="2019-03" db="EMBL/GenBank/DDBJ databases">
        <title>Genome sequence of Thiobacillaceae bacterium LSR1, a sulfur-oxidizing bacterium isolated from freshwater sediment.</title>
        <authorList>
            <person name="Li S."/>
        </authorList>
    </citation>
    <scope>NUCLEOTIDE SEQUENCE [LARGE SCALE GENOMIC DNA]</scope>
    <source>
        <strain evidence="2 3">LSR1</strain>
    </source>
</reference>
<evidence type="ECO:0000313" key="3">
    <source>
        <dbReference type="Proteomes" id="UP000295443"/>
    </source>
</evidence>
<organism evidence="2 3">
    <name type="scientific">Parasulfuritortus cantonensis</name>
    <dbReference type="NCBI Taxonomy" id="2528202"/>
    <lineage>
        <taxon>Bacteria</taxon>
        <taxon>Pseudomonadati</taxon>
        <taxon>Pseudomonadota</taxon>
        <taxon>Betaproteobacteria</taxon>
        <taxon>Nitrosomonadales</taxon>
        <taxon>Thiobacillaceae</taxon>
        <taxon>Parasulfuritortus</taxon>
    </lineage>
</organism>